<dbReference type="InterPro" id="IPR044506">
    <property type="entry name" value="CDC14_C"/>
</dbReference>
<dbReference type="SMART" id="SM00195">
    <property type="entry name" value="DSPc"/>
    <property type="match status" value="1"/>
</dbReference>
<evidence type="ECO:0000256" key="3">
    <source>
        <dbReference type="ARBA" id="ARBA00022801"/>
    </source>
</evidence>
<dbReference type="Gene3D" id="3.90.190.10">
    <property type="entry name" value="Protein tyrosine phosphatase superfamily"/>
    <property type="match status" value="2"/>
</dbReference>
<dbReference type="InterPro" id="IPR016130">
    <property type="entry name" value="Tyr_Pase_AS"/>
</dbReference>
<evidence type="ECO:0000256" key="4">
    <source>
        <dbReference type="ARBA" id="ARBA00022912"/>
    </source>
</evidence>
<name>A0A0S4TJX6_CRYHO</name>
<dbReference type="PROSITE" id="PS50054">
    <property type="entry name" value="TYR_PHOSPHATASE_DUAL"/>
    <property type="match status" value="1"/>
</dbReference>
<evidence type="ECO:0000313" key="7">
    <source>
        <dbReference type="EMBL" id="CUV07435.1"/>
    </source>
</evidence>
<dbReference type="SUPFAM" id="SSF52799">
    <property type="entry name" value="(Phosphotyrosine protein) phosphatases II"/>
    <property type="match status" value="2"/>
</dbReference>
<dbReference type="InterPro" id="IPR050561">
    <property type="entry name" value="PTP"/>
</dbReference>
<dbReference type="Pfam" id="PF22785">
    <property type="entry name" value="Tc-R-P"/>
    <property type="match status" value="1"/>
</dbReference>
<dbReference type="VEuPathDB" id="CryptoDB:CHUDEA7_4470"/>
<dbReference type="FunFam" id="3.90.190.10:FF:000006">
    <property type="entry name" value="Dual specificity protein phosphatase CDC14B"/>
    <property type="match status" value="1"/>
</dbReference>
<dbReference type="EMBL" id="LN877953">
    <property type="protein sequence ID" value="CUV07435.1"/>
    <property type="molecule type" value="Genomic_DNA"/>
</dbReference>
<gene>
    <name evidence="7" type="ORF">CHUDEA7_4470</name>
</gene>
<dbReference type="InterPro" id="IPR020422">
    <property type="entry name" value="TYR_PHOSPHATASE_DUAL_dom"/>
</dbReference>
<organism evidence="7">
    <name type="scientific">Cryptosporidium hominis</name>
    <dbReference type="NCBI Taxonomy" id="237895"/>
    <lineage>
        <taxon>Eukaryota</taxon>
        <taxon>Sar</taxon>
        <taxon>Alveolata</taxon>
        <taxon>Apicomplexa</taxon>
        <taxon>Conoidasida</taxon>
        <taxon>Coccidia</taxon>
        <taxon>Eucoccidiorida</taxon>
        <taxon>Eimeriorina</taxon>
        <taxon>Cryptosporidiidae</taxon>
        <taxon>Cryptosporidium</taxon>
    </lineage>
</organism>
<dbReference type="InterPro" id="IPR000387">
    <property type="entry name" value="Tyr_Pase_dom"/>
</dbReference>
<evidence type="ECO:0000259" key="6">
    <source>
        <dbReference type="PROSITE" id="PS50056"/>
    </source>
</evidence>
<dbReference type="VEuPathDB" id="CryptoDB:ChTU502y2012_407g2200"/>
<evidence type="ECO:0000259" key="5">
    <source>
        <dbReference type="PROSITE" id="PS50054"/>
    </source>
</evidence>
<protein>
    <recommendedName>
        <fullName evidence="2">protein-tyrosine-phosphatase</fullName>
        <ecNumber evidence="2">3.1.3.48</ecNumber>
    </recommendedName>
</protein>
<dbReference type="EC" id="3.1.3.48" evidence="2"/>
<comment type="similarity">
    <text evidence="1">Belongs to the protein-tyrosine phosphatase family. Non-receptor class CDC14 subfamily.</text>
</comment>
<evidence type="ECO:0000256" key="2">
    <source>
        <dbReference type="ARBA" id="ARBA00013064"/>
    </source>
</evidence>
<feature type="domain" description="Tyrosine-protein phosphatase" evidence="5">
    <location>
        <begin position="185"/>
        <end position="342"/>
    </location>
</feature>
<dbReference type="OrthoDB" id="442453at2759"/>
<dbReference type="InterPro" id="IPR029021">
    <property type="entry name" value="Prot-tyrosine_phosphatase-like"/>
</dbReference>
<dbReference type="PROSITE" id="PS00383">
    <property type="entry name" value="TYR_PHOSPHATASE_1"/>
    <property type="match status" value="1"/>
</dbReference>
<sequence length="453" mass="51503">MNSRKKINNIIQGSLTLIENKFYWSLCTSNVPSTSVDKKGTNYYFCIDDELVYEPFFQDFGPLNLRCIYKYCKKVDNLLRTVESTGGYIVQCTSVYDMKKRTNSAFLACCYMMIRQGKTPGSSLALFNSVPLLSFRDATYGPCSYSLTVGDCLLGLYYAMLLKWFDYETFDINEYSTYEKVENGDISWVIPNKFIAFSGPSGTSVDEDGYFSLTPEFYIPIFKKLKVSTVIRLNKKQYESERFTNNGIKHEELFFIDGSCPPQNILNRFLELTENEKGVFAVHCKAGLGRTGTLLGCYAIKNYRFTASAWIGWNRIARPGSVLGPQQQFLHEIEPNLFARGSILPPEMRLDTKIPLIARKVQDAVQKQAKIRQIQCISSQFMENKNSDLSKYPITMQQNKISKDTTNNHDDISIEQEVIQMMSNLSAVDNIAILGDAGQGERLVHAKKNIISK</sequence>
<reference evidence="7" key="1">
    <citation type="submission" date="2015-08" db="EMBL/GenBank/DDBJ databases">
        <authorList>
            <person name="Babu N.S."/>
            <person name="Beckwith C.J."/>
            <person name="Beseler K.G."/>
            <person name="Brison A."/>
            <person name="Carone J.V."/>
            <person name="Caskin T.P."/>
            <person name="Diamond M."/>
            <person name="Durham M.E."/>
            <person name="Foxe J.M."/>
            <person name="Go M."/>
            <person name="Henderson B.A."/>
            <person name="Jones I.B."/>
            <person name="McGettigan J.A."/>
            <person name="Micheletti S.J."/>
            <person name="Nasrallah M.E."/>
            <person name="Ortiz D."/>
            <person name="Piller C.R."/>
            <person name="Privatt S.R."/>
            <person name="Schneider S.L."/>
            <person name="Sharp S."/>
            <person name="Smith T.C."/>
            <person name="Stanton J.D."/>
            <person name="Ullery H.E."/>
            <person name="Wilson R.J."/>
            <person name="Serrano M.G."/>
            <person name="Buck G."/>
            <person name="Lee V."/>
            <person name="Wang Y."/>
            <person name="Carvalho R."/>
            <person name="Voegtly L."/>
            <person name="Shi R."/>
            <person name="Duckworth R."/>
            <person name="Johnson A."/>
            <person name="Loviza R."/>
            <person name="Walstead R."/>
            <person name="Shah Z."/>
            <person name="Kiflezghi M."/>
            <person name="Wade K."/>
            <person name="Ball S.L."/>
            <person name="Bradley K.W."/>
            <person name="Asai D.J."/>
            <person name="Bowman C.A."/>
            <person name="Russell D.A."/>
            <person name="Pope W.H."/>
            <person name="Jacobs-Sera D."/>
            <person name="Hendrix R.W."/>
            <person name="Hatfull G.F."/>
        </authorList>
    </citation>
    <scope>NUCLEOTIDE SEQUENCE [LARGE SCALE GENOMIC DNA]</scope>
</reference>
<dbReference type="GO" id="GO:0004725">
    <property type="term" value="F:protein tyrosine phosphatase activity"/>
    <property type="evidence" value="ECO:0007669"/>
    <property type="project" value="UniProtKB-EC"/>
</dbReference>
<dbReference type="AlphaFoldDB" id="A0A0S4TJX6"/>
<evidence type="ECO:0000256" key="1">
    <source>
        <dbReference type="ARBA" id="ARBA00007315"/>
    </source>
</evidence>
<dbReference type="CDD" id="cd14499">
    <property type="entry name" value="CDC14_C"/>
    <property type="match status" value="1"/>
</dbReference>
<keyword evidence="4" id="KW-0904">Protein phosphatase</keyword>
<dbReference type="VEuPathDB" id="CryptoDB:GY17_00002330"/>
<proteinExistence type="inferred from homology"/>
<dbReference type="VEuPathDB" id="CryptoDB:Chro.70494"/>
<dbReference type="PANTHER" id="PTHR23339">
    <property type="entry name" value="TYROSINE SPECIFIC PROTEIN PHOSPHATASE AND DUAL SPECIFICITY PROTEIN PHOSPHATASE"/>
    <property type="match status" value="1"/>
</dbReference>
<accession>A0A0S4TJX6</accession>
<dbReference type="InterPro" id="IPR029260">
    <property type="entry name" value="DSPn"/>
</dbReference>
<dbReference type="Pfam" id="PF14671">
    <property type="entry name" value="DSPn"/>
    <property type="match status" value="1"/>
</dbReference>
<dbReference type="CDD" id="cd17657">
    <property type="entry name" value="CDC14_N"/>
    <property type="match status" value="1"/>
</dbReference>
<dbReference type="Proteomes" id="UP000199752">
    <property type="component" value="Chromosome 7"/>
</dbReference>
<keyword evidence="3" id="KW-0378">Hydrolase</keyword>
<feature type="domain" description="Tyrosine specific protein phosphatases" evidence="6">
    <location>
        <begin position="267"/>
        <end position="329"/>
    </location>
</feature>
<dbReference type="PROSITE" id="PS50056">
    <property type="entry name" value="TYR_PHOSPHATASE_2"/>
    <property type="match status" value="1"/>
</dbReference>